<evidence type="ECO:0000313" key="1">
    <source>
        <dbReference type="EMBL" id="MCG5072396.1"/>
    </source>
</evidence>
<dbReference type="SUPFAM" id="SSF74863">
    <property type="entry name" value="Thiol:disulfide interchange protein DsbD, N-terminal domain (DsbD-alpha)"/>
    <property type="match status" value="1"/>
</dbReference>
<evidence type="ECO:0000313" key="2">
    <source>
        <dbReference type="Proteomes" id="UP001139308"/>
    </source>
</evidence>
<comment type="caution">
    <text evidence="1">The sequence shown here is derived from an EMBL/GenBank/DDBJ whole genome shotgun (WGS) entry which is preliminary data.</text>
</comment>
<dbReference type="AlphaFoldDB" id="A0A9X1RM77"/>
<sequence length="95" mass="10162">MARMGRIADLLHLALHAAIGLLVALNTLTTHSASEANLLPAERAFPLEISLSGPQQVDRAFKTHPGYYLHRNHHAGISEVGKMQAAGDAKFAPKG</sequence>
<dbReference type="RefSeq" id="WP_238462175.1">
    <property type="nucleotide sequence ID" value="NZ_JAKLJA010000002.1"/>
</dbReference>
<dbReference type="EMBL" id="JAKLJA010000002">
    <property type="protein sequence ID" value="MCG5072396.1"/>
    <property type="molecule type" value="Genomic_DNA"/>
</dbReference>
<organism evidence="1 2">
    <name type="scientific">Paraburkholderia tagetis</name>
    <dbReference type="NCBI Taxonomy" id="2913261"/>
    <lineage>
        <taxon>Bacteria</taxon>
        <taxon>Pseudomonadati</taxon>
        <taxon>Pseudomonadota</taxon>
        <taxon>Betaproteobacteria</taxon>
        <taxon>Burkholderiales</taxon>
        <taxon>Burkholderiaceae</taxon>
        <taxon>Paraburkholderia</taxon>
    </lineage>
</organism>
<protein>
    <submittedName>
        <fullName evidence="1">Uncharacterized protein</fullName>
    </submittedName>
</protein>
<accession>A0A9X1RM77</accession>
<dbReference type="InterPro" id="IPR036929">
    <property type="entry name" value="DsbDN_sf"/>
</dbReference>
<dbReference type="Proteomes" id="UP001139308">
    <property type="component" value="Unassembled WGS sequence"/>
</dbReference>
<reference evidence="1" key="1">
    <citation type="submission" date="2022-01" db="EMBL/GenBank/DDBJ databases">
        <title>Genome sequence and assembly of Parabukholderia sp. RG36.</title>
        <authorList>
            <person name="Chhetri G."/>
        </authorList>
    </citation>
    <scope>NUCLEOTIDE SEQUENCE</scope>
    <source>
        <strain evidence="1">RG36</strain>
    </source>
</reference>
<gene>
    <name evidence="1" type="ORF">L5014_03310</name>
</gene>
<keyword evidence="2" id="KW-1185">Reference proteome</keyword>
<proteinExistence type="predicted"/>
<name>A0A9X1RM77_9BURK</name>